<dbReference type="EMBL" id="CAKOGP040001001">
    <property type="protein sequence ID" value="CAJ1941141.1"/>
    <property type="molecule type" value="Genomic_DNA"/>
</dbReference>
<feature type="region of interest" description="Disordered" evidence="1">
    <location>
        <begin position="193"/>
        <end position="250"/>
    </location>
</feature>
<evidence type="ECO:0008006" key="5">
    <source>
        <dbReference type="Google" id="ProtNLM"/>
    </source>
</evidence>
<dbReference type="AlphaFoldDB" id="A0AAD2CPY7"/>
<comment type="caution">
    <text evidence="3">The sequence shown here is derived from an EMBL/GenBank/DDBJ whole genome shotgun (WGS) entry which is preliminary data.</text>
</comment>
<dbReference type="Proteomes" id="UP001295423">
    <property type="component" value="Unassembled WGS sequence"/>
</dbReference>
<protein>
    <recommendedName>
        <fullName evidence="5">Subtilisin</fullName>
    </recommendedName>
</protein>
<feature type="chain" id="PRO_5042264983" description="Subtilisin" evidence="2">
    <location>
        <begin position="32"/>
        <end position="268"/>
    </location>
</feature>
<keyword evidence="4" id="KW-1185">Reference proteome</keyword>
<evidence type="ECO:0000313" key="3">
    <source>
        <dbReference type="EMBL" id="CAJ1941141.1"/>
    </source>
</evidence>
<name>A0AAD2CPY7_9STRA</name>
<accession>A0AAD2CPY7</accession>
<evidence type="ECO:0000256" key="1">
    <source>
        <dbReference type="SAM" id="MobiDB-lite"/>
    </source>
</evidence>
<reference evidence="3" key="1">
    <citation type="submission" date="2023-08" db="EMBL/GenBank/DDBJ databases">
        <authorList>
            <person name="Audoor S."/>
            <person name="Bilcke G."/>
        </authorList>
    </citation>
    <scope>NUCLEOTIDE SEQUENCE</scope>
</reference>
<proteinExistence type="predicted"/>
<evidence type="ECO:0000256" key="2">
    <source>
        <dbReference type="SAM" id="SignalP"/>
    </source>
</evidence>
<feature type="signal peptide" evidence="2">
    <location>
        <begin position="1"/>
        <end position="31"/>
    </location>
</feature>
<keyword evidence="2" id="KW-0732">Signal</keyword>
<evidence type="ECO:0000313" key="4">
    <source>
        <dbReference type="Proteomes" id="UP001295423"/>
    </source>
</evidence>
<organism evidence="3 4">
    <name type="scientific">Cylindrotheca closterium</name>
    <dbReference type="NCBI Taxonomy" id="2856"/>
    <lineage>
        <taxon>Eukaryota</taxon>
        <taxon>Sar</taxon>
        <taxon>Stramenopiles</taxon>
        <taxon>Ochrophyta</taxon>
        <taxon>Bacillariophyta</taxon>
        <taxon>Bacillariophyceae</taxon>
        <taxon>Bacillariophycidae</taxon>
        <taxon>Bacillariales</taxon>
        <taxon>Bacillariaceae</taxon>
        <taxon>Cylindrotheca</taxon>
    </lineage>
</organism>
<gene>
    <name evidence="3" type="ORF">CYCCA115_LOCUS7373</name>
</gene>
<feature type="compositionally biased region" description="Low complexity" evidence="1">
    <location>
        <begin position="195"/>
        <end position="214"/>
    </location>
</feature>
<sequence>MCRTTGISELSGQKILVGIVTLLLLLGDCRSAPFNDDVGVIMAINDDLDLSTGAFTTTRHGRRDLVDNATTPLLMVTNHSHCSSVGTEPSTPLQRQFLALSAPEQRELCFHNATHVYAEFSKMEGCGNNMQNITTCTWRLQCSYYDSAEVCGLSIDQGLAEYSENCLVLASALSTEGTTYDWLSEDYCDLDGERTNVTTGQTTGTTMPSTAPTAKPSIMQLDDAPEGGNDGRPPQGEEESSTDSSSSRSRKHGVMVRIVLVLSACLLW</sequence>